<evidence type="ECO:0000256" key="6">
    <source>
        <dbReference type="ARBA" id="ARBA00023146"/>
    </source>
</evidence>
<evidence type="ECO:0000256" key="8">
    <source>
        <dbReference type="HAMAP-Rule" id="MF_00140"/>
    </source>
</evidence>
<comment type="similarity">
    <text evidence="1 8 9">Belongs to the class-I aminoacyl-tRNA synthetase family.</text>
</comment>
<keyword evidence="4 8" id="KW-0067">ATP-binding</keyword>
<keyword evidence="2 8" id="KW-0436">Ligase</keyword>
<keyword evidence="11" id="KW-1185">Reference proteome</keyword>
<gene>
    <name evidence="8" type="primary">trpS</name>
    <name evidence="10" type="ORF">MAIT1_03114</name>
</gene>
<sequence length="316" mass="35236">MGALRQWVTLQDDHDCIFCIVDLHALTVRQDPAALRESILSLAALYLACGIDPAKSTVFVQSHVPAHAELAWLLNTYTQMGELERMTQFKDKAQRHKHNINAGLFTYPVLMAADILLYGTQRVPVGEDQKQHLELARDIATRFNGIYGDVLVVPEPMIPKGGARVKDLQEPTKKMSKSAESELAKVMMLDEPKAIIKKFKKAVTDNEATIRYDEANQPGVANLLNIYCAVTGSSQEEALAHFDHNMYGKLKVETAEAVAEALTPVRERYLALRESEGMLLETLAQGAEVARKRAEGVMMRVMDAIGLPLDPHRFRK</sequence>
<dbReference type="InterPro" id="IPR014729">
    <property type="entry name" value="Rossmann-like_a/b/a_fold"/>
</dbReference>
<keyword evidence="8" id="KW-0963">Cytoplasm</keyword>
<comment type="subunit">
    <text evidence="8">Homodimer.</text>
</comment>
<dbReference type="GO" id="GO:0004830">
    <property type="term" value="F:tryptophan-tRNA ligase activity"/>
    <property type="evidence" value="ECO:0007669"/>
    <property type="project" value="UniProtKB-UniRule"/>
</dbReference>
<feature type="binding site" evidence="8">
    <location>
        <position position="165"/>
    </location>
    <ligand>
        <name>ATP</name>
        <dbReference type="ChEBI" id="CHEBI:30616"/>
    </ligand>
</feature>
<comment type="function">
    <text evidence="8">Catalyzes the attachment of tryptophan to tRNA(Trp).</text>
</comment>
<dbReference type="GO" id="GO:0005524">
    <property type="term" value="F:ATP binding"/>
    <property type="evidence" value="ECO:0007669"/>
    <property type="project" value="UniProtKB-UniRule"/>
</dbReference>
<evidence type="ECO:0000256" key="7">
    <source>
        <dbReference type="ARBA" id="ARBA00049929"/>
    </source>
</evidence>
<dbReference type="InterPro" id="IPR002305">
    <property type="entry name" value="aa-tRNA-synth_Ic"/>
</dbReference>
<dbReference type="GO" id="GO:0006436">
    <property type="term" value="P:tryptophanyl-tRNA aminoacylation"/>
    <property type="evidence" value="ECO:0007669"/>
    <property type="project" value="UniProtKB-UniRule"/>
</dbReference>
<evidence type="ECO:0000313" key="11">
    <source>
        <dbReference type="Proteomes" id="UP000194003"/>
    </source>
</evidence>
<evidence type="ECO:0000256" key="1">
    <source>
        <dbReference type="ARBA" id="ARBA00005594"/>
    </source>
</evidence>
<feature type="binding site" evidence="8">
    <location>
        <begin position="126"/>
        <end position="128"/>
    </location>
    <ligand>
        <name>ATP</name>
        <dbReference type="ChEBI" id="CHEBI:30616"/>
    </ligand>
</feature>
<dbReference type="Proteomes" id="UP000194003">
    <property type="component" value="Unassembled WGS sequence"/>
</dbReference>
<dbReference type="PRINTS" id="PR01039">
    <property type="entry name" value="TRNASYNTHTRP"/>
</dbReference>
<dbReference type="InterPro" id="IPR002306">
    <property type="entry name" value="Trp-tRNA-ligase"/>
</dbReference>
<dbReference type="InterPro" id="IPR050203">
    <property type="entry name" value="Trp-tRNA_synthetase"/>
</dbReference>
<evidence type="ECO:0000256" key="9">
    <source>
        <dbReference type="RuleBase" id="RU363036"/>
    </source>
</evidence>
<dbReference type="Gene3D" id="1.10.240.10">
    <property type="entry name" value="Tyrosyl-Transfer RNA Synthetase"/>
    <property type="match status" value="1"/>
</dbReference>
<protein>
    <recommendedName>
        <fullName evidence="8">Tryptophan--tRNA ligase</fullName>
        <ecNumber evidence="8">6.1.1.2</ecNumber>
    </recommendedName>
    <alternativeName>
        <fullName evidence="8">Tryptophanyl-tRNA synthetase</fullName>
        <shortName evidence="8">TrpRS</shortName>
    </alternativeName>
</protein>
<dbReference type="GO" id="GO:0005829">
    <property type="term" value="C:cytosol"/>
    <property type="evidence" value="ECO:0007669"/>
    <property type="project" value="TreeGrafter"/>
</dbReference>
<keyword evidence="5 8" id="KW-0648">Protein biosynthesis</keyword>
<evidence type="ECO:0000256" key="5">
    <source>
        <dbReference type="ARBA" id="ARBA00022917"/>
    </source>
</evidence>
<name>A0A1Y2K5T7_9PROT</name>
<dbReference type="AlphaFoldDB" id="A0A1Y2K5T7"/>
<comment type="catalytic activity">
    <reaction evidence="7 8">
        <text>tRNA(Trp) + L-tryptophan + ATP = L-tryptophyl-tRNA(Trp) + AMP + diphosphate + H(+)</text>
        <dbReference type="Rhea" id="RHEA:24080"/>
        <dbReference type="Rhea" id="RHEA-COMP:9671"/>
        <dbReference type="Rhea" id="RHEA-COMP:9705"/>
        <dbReference type="ChEBI" id="CHEBI:15378"/>
        <dbReference type="ChEBI" id="CHEBI:30616"/>
        <dbReference type="ChEBI" id="CHEBI:33019"/>
        <dbReference type="ChEBI" id="CHEBI:57912"/>
        <dbReference type="ChEBI" id="CHEBI:78442"/>
        <dbReference type="ChEBI" id="CHEBI:78535"/>
        <dbReference type="ChEBI" id="CHEBI:456215"/>
        <dbReference type="EC" id="6.1.1.2"/>
    </reaction>
</comment>
<dbReference type="SUPFAM" id="SSF52374">
    <property type="entry name" value="Nucleotidylyl transferase"/>
    <property type="match status" value="1"/>
</dbReference>
<evidence type="ECO:0000313" key="10">
    <source>
        <dbReference type="EMBL" id="OSM04989.1"/>
    </source>
</evidence>
<keyword evidence="3 8" id="KW-0547">Nucleotide-binding</keyword>
<comment type="caution">
    <text evidence="10">The sequence shown here is derived from an EMBL/GenBank/DDBJ whole genome shotgun (WGS) entry which is preliminary data.</text>
</comment>
<dbReference type="CDD" id="cd00806">
    <property type="entry name" value="TrpRS_core"/>
    <property type="match status" value="1"/>
</dbReference>
<organism evidence="10 11">
    <name type="scientific">Magnetofaba australis IT-1</name>
    <dbReference type="NCBI Taxonomy" id="1434232"/>
    <lineage>
        <taxon>Bacteria</taxon>
        <taxon>Pseudomonadati</taxon>
        <taxon>Pseudomonadota</taxon>
        <taxon>Magnetococcia</taxon>
        <taxon>Magnetococcales</taxon>
        <taxon>Magnetococcaceae</taxon>
        <taxon>Magnetofaba</taxon>
    </lineage>
</organism>
<dbReference type="Pfam" id="PF00579">
    <property type="entry name" value="tRNA-synt_1b"/>
    <property type="match status" value="1"/>
</dbReference>
<comment type="subcellular location">
    <subcellularLocation>
        <location evidence="8">Cytoplasm</location>
    </subcellularLocation>
</comment>
<dbReference type="InterPro" id="IPR024109">
    <property type="entry name" value="Trp-tRNA-ligase_bac-type"/>
</dbReference>
<keyword evidence="6 8" id="KW-0030">Aminoacyl-tRNA synthetase</keyword>
<evidence type="ECO:0000256" key="4">
    <source>
        <dbReference type="ARBA" id="ARBA00022840"/>
    </source>
</evidence>
<reference evidence="10 11" key="1">
    <citation type="journal article" date="2016" name="BMC Genomics">
        <title>Combined genomic and structural analyses of a cultured magnetotactic bacterium reveals its niche adaptation to a dynamic environment.</title>
        <authorList>
            <person name="Araujo A.C."/>
            <person name="Morillo V."/>
            <person name="Cypriano J."/>
            <person name="Teixeira L.C."/>
            <person name="Leao P."/>
            <person name="Lyra S."/>
            <person name="Almeida L.G."/>
            <person name="Bazylinski D.A."/>
            <person name="Vasconcellos A.T."/>
            <person name="Abreu F."/>
            <person name="Lins U."/>
        </authorList>
    </citation>
    <scope>NUCLEOTIDE SEQUENCE [LARGE SCALE GENOMIC DNA]</scope>
    <source>
        <strain evidence="10 11">IT-1</strain>
    </source>
</reference>
<dbReference type="FunFam" id="1.10.240.10:FF:000002">
    <property type="entry name" value="Tryptophan--tRNA ligase"/>
    <property type="match status" value="1"/>
</dbReference>
<evidence type="ECO:0000256" key="2">
    <source>
        <dbReference type="ARBA" id="ARBA00022598"/>
    </source>
</evidence>
<dbReference type="EC" id="6.1.1.2" evidence="8"/>
<evidence type="ECO:0000256" key="3">
    <source>
        <dbReference type="ARBA" id="ARBA00022741"/>
    </source>
</evidence>
<feature type="binding site" evidence="8">
    <location>
        <position position="114"/>
    </location>
    <ligand>
        <name>L-tryptophan</name>
        <dbReference type="ChEBI" id="CHEBI:57912"/>
    </ligand>
</feature>
<dbReference type="NCBIfam" id="TIGR00233">
    <property type="entry name" value="trpS"/>
    <property type="match status" value="1"/>
</dbReference>
<dbReference type="PANTHER" id="PTHR43766:SF1">
    <property type="entry name" value="TRYPTOPHAN--TRNA LIGASE, MITOCHONDRIAL"/>
    <property type="match status" value="1"/>
</dbReference>
<dbReference type="STRING" id="1434232.MAIT1_03114"/>
<comment type="caution">
    <text evidence="8">Lacks conserved residue(s) required for the propagation of feature annotation.</text>
</comment>
<feature type="binding site" evidence="8">
    <location>
        <begin position="174"/>
        <end position="178"/>
    </location>
    <ligand>
        <name>ATP</name>
        <dbReference type="ChEBI" id="CHEBI:30616"/>
    </ligand>
</feature>
<dbReference type="HAMAP" id="MF_00140_B">
    <property type="entry name" value="Trp_tRNA_synth_B"/>
    <property type="match status" value="1"/>
</dbReference>
<feature type="short sequence motif" description="'KMSKS' region" evidence="8">
    <location>
        <begin position="174"/>
        <end position="178"/>
    </location>
</feature>
<accession>A0A1Y2K5T7</accession>
<dbReference type="Gene3D" id="3.40.50.620">
    <property type="entry name" value="HUPs"/>
    <property type="match status" value="1"/>
</dbReference>
<dbReference type="PANTHER" id="PTHR43766">
    <property type="entry name" value="TRYPTOPHAN--TRNA LIGASE, MITOCHONDRIAL"/>
    <property type="match status" value="1"/>
</dbReference>
<proteinExistence type="inferred from homology"/>
<dbReference type="EMBL" id="LVJN01000018">
    <property type="protein sequence ID" value="OSM04989.1"/>
    <property type="molecule type" value="Genomic_DNA"/>
</dbReference>